<comment type="similarity">
    <text evidence="5">Belongs to the truncated hemoglobin family. Group II subfamily.</text>
</comment>
<evidence type="ECO:0000256" key="2">
    <source>
        <dbReference type="ARBA" id="ARBA00022617"/>
    </source>
</evidence>
<evidence type="ECO:0000313" key="6">
    <source>
        <dbReference type="EMBL" id="QJE99262.1"/>
    </source>
</evidence>
<organism evidence="6 7">
    <name type="scientific">Luteolibacter luteus</name>
    <dbReference type="NCBI Taxonomy" id="2728835"/>
    <lineage>
        <taxon>Bacteria</taxon>
        <taxon>Pseudomonadati</taxon>
        <taxon>Verrucomicrobiota</taxon>
        <taxon>Verrucomicrobiia</taxon>
        <taxon>Verrucomicrobiales</taxon>
        <taxon>Verrucomicrobiaceae</taxon>
        <taxon>Luteolibacter</taxon>
    </lineage>
</organism>
<reference evidence="6 7" key="1">
    <citation type="submission" date="2020-04" db="EMBL/GenBank/DDBJ databases">
        <title>Luteolibacter sp. G-1-1-1 isolated from soil.</title>
        <authorList>
            <person name="Dahal R.H."/>
        </authorList>
    </citation>
    <scope>NUCLEOTIDE SEQUENCE [LARGE SCALE GENOMIC DNA]</scope>
    <source>
        <strain evidence="6 7">G-1-1-1</strain>
    </source>
</reference>
<dbReference type="EMBL" id="CP051774">
    <property type="protein sequence ID" value="QJE99262.1"/>
    <property type="molecule type" value="Genomic_DNA"/>
</dbReference>
<dbReference type="KEGG" id="luo:HHL09_12770"/>
<dbReference type="GO" id="GO:0019825">
    <property type="term" value="F:oxygen binding"/>
    <property type="evidence" value="ECO:0007669"/>
    <property type="project" value="InterPro"/>
</dbReference>
<dbReference type="PANTHER" id="PTHR47366">
    <property type="entry name" value="TWO-ON-TWO HEMOGLOBIN-3"/>
    <property type="match status" value="1"/>
</dbReference>
<dbReference type="SUPFAM" id="SSF46458">
    <property type="entry name" value="Globin-like"/>
    <property type="match status" value="1"/>
</dbReference>
<sequence>MEEIVAREVGAEGLAAMVAAFYRRMKTDDLIGPLYPPDDWEGAEKRLREFFQFRFLGHTDYIEDRGHPRLRMRHPFAIGTMHAKRWVELMEASMDECGTSPEARAVLSPFFEQVADFLKNRPY</sequence>
<dbReference type="Gene3D" id="1.10.490.10">
    <property type="entry name" value="Globins"/>
    <property type="match status" value="1"/>
</dbReference>
<keyword evidence="7" id="KW-1185">Reference proteome</keyword>
<dbReference type="Pfam" id="PF01152">
    <property type="entry name" value="Bac_globin"/>
    <property type="match status" value="1"/>
</dbReference>
<proteinExistence type="inferred from homology"/>
<dbReference type="RefSeq" id="WP_169457747.1">
    <property type="nucleotide sequence ID" value="NZ_CP051774.1"/>
</dbReference>
<dbReference type="PANTHER" id="PTHR47366:SF1">
    <property type="entry name" value="TWO-ON-TWO HEMOGLOBIN-3"/>
    <property type="match status" value="1"/>
</dbReference>
<dbReference type="InterPro" id="IPR044203">
    <property type="entry name" value="GlbO/GLB3-like"/>
</dbReference>
<dbReference type="AlphaFoldDB" id="A0A858RQS7"/>
<dbReference type="InterPro" id="IPR009050">
    <property type="entry name" value="Globin-like_sf"/>
</dbReference>
<dbReference type="Proteomes" id="UP000501812">
    <property type="component" value="Chromosome"/>
</dbReference>
<evidence type="ECO:0000256" key="4">
    <source>
        <dbReference type="ARBA" id="ARBA00023004"/>
    </source>
</evidence>
<keyword evidence="4" id="KW-0408">Iron</keyword>
<keyword evidence="2" id="KW-0349">Heme</keyword>
<gene>
    <name evidence="6" type="ORF">HHL09_12770</name>
</gene>
<keyword evidence="1" id="KW-0813">Transport</keyword>
<name>A0A858RQS7_9BACT</name>
<accession>A0A858RQS7</accession>
<dbReference type="GO" id="GO:0020037">
    <property type="term" value="F:heme binding"/>
    <property type="evidence" value="ECO:0007669"/>
    <property type="project" value="InterPro"/>
</dbReference>
<dbReference type="GO" id="GO:0046872">
    <property type="term" value="F:metal ion binding"/>
    <property type="evidence" value="ECO:0007669"/>
    <property type="project" value="UniProtKB-KW"/>
</dbReference>
<evidence type="ECO:0000313" key="7">
    <source>
        <dbReference type="Proteomes" id="UP000501812"/>
    </source>
</evidence>
<dbReference type="InterPro" id="IPR001486">
    <property type="entry name" value="Hemoglobin_trunc"/>
</dbReference>
<evidence type="ECO:0000256" key="5">
    <source>
        <dbReference type="ARBA" id="ARBA00034496"/>
    </source>
</evidence>
<evidence type="ECO:0000256" key="1">
    <source>
        <dbReference type="ARBA" id="ARBA00022448"/>
    </source>
</evidence>
<dbReference type="InterPro" id="IPR012292">
    <property type="entry name" value="Globin/Proto"/>
</dbReference>
<protein>
    <submittedName>
        <fullName evidence="6">Globin</fullName>
    </submittedName>
</protein>
<evidence type="ECO:0000256" key="3">
    <source>
        <dbReference type="ARBA" id="ARBA00022723"/>
    </source>
</evidence>
<dbReference type="GO" id="GO:0005344">
    <property type="term" value="F:oxygen carrier activity"/>
    <property type="evidence" value="ECO:0007669"/>
    <property type="project" value="InterPro"/>
</dbReference>
<keyword evidence="3" id="KW-0479">Metal-binding</keyword>